<evidence type="ECO:0000313" key="1">
    <source>
        <dbReference type="EMBL" id="AJM92381.1"/>
    </source>
</evidence>
<proteinExistence type="predicted"/>
<gene>
    <name evidence="1" type="ORF">NPIRD3C_1169</name>
</gene>
<dbReference type="GeneID" id="41600311"/>
<keyword evidence="2" id="KW-1185">Reference proteome</keyword>
<accession>A0A0C5BVT6</accession>
<dbReference type="RefSeq" id="WP_148703232.1">
    <property type="nucleotide sequence ID" value="NZ_CP010868.1"/>
</dbReference>
<dbReference type="OrthoDB" id="5605at2157"/>
<dbReference type="KEGG" id="nid:NPIRD3C_1169"/>
<dbReference type="HOGENOM" id="CLU_182705_2_0_2"/>
<dbReference type="STRING" id="1582439.NPIRD3C_1169"/>
<reference evidence="2" key="1">
    <citation type="submission" date="2015-02" db="EMBL/GenBank/DDBJ databases">
        <title>Characterization of two novel Thaumarchaeota isolated from the Northern Adriatic Sea.</title>
        <authorList>
            <person name="Bayer B."/>
            <person name="Vojvoda J."/>
            <person name="Offre P."/>
            <person name="Srivastava A."/>
            <person name="Elisabeth N."/>
            <person name="Garcia J.A.L."/>
            <person name="Schleper C."/>
            <person name="Herndl G.J."/>
        </authorList>
    </citation>
    <scope>NUCLEOTIDE SEQUENCE [LARGE SCALE GENOMIC DNA]</scope>
    <source>
        <strain evidence="2">D3C</strain>
    </source>
</reference>
<evidence type="ECO:0000313" key="2">
    <source>
        <dbReference type="Proteomes" id="UP000032027"/>
    </source>
</evidence>
<dbReference type="Proteomes" id="UP000032027">
    <property type="component" value="Chromosome"/>
</dbReference>
<name>A0A0C5BVT6_9ARCH</name>
<protein>
    <submittedName>
        <fullName evidence="1">Uncharacterized protein</fullName>
    </submittedName>
</protein>
<reference evidence="1 2" key="2">
    <citation type="journal article" date="2016" name="ISME J.">
        <title>Physiological and genomic characterization of two novel marine thaumarchaeal strains indicates niche differentiation.</title>
        <authorList>
            <person name="Bayer B."/>
            <person name="Vojvoda J."/>
            <person name="Offre P."/>
            <person name="Alves R.J."/>
            <person name="Elisabeth N.H."/>
            <person name="Garcia J.A."/>
            <person name="Volland J.M."/>
            <person name="Srivastava A."/>
            <person name="Schleper C."/>
            <person name="Herndl G.J."/>
        </authorList>
    </citation>
    <scope>NUCLEOTIDE SEQUENCE [LARGE SCALE GENOMIC DNA]</scope>
    <source>
        <strain evidence="1 2">D3C</strain>
    </source>
</reference>
<dbReference type="AlphaFoldDB" id="A0A0C5BVT6"/>
<dbReference type="PATRIC" id="fig|1582439.9.peg.1204"/>
<sequence length="61" mass="6898">MGRTCRGICEMHKAGPAPNKIRYEIGQKRCTFCGIFLAIDDPRCICCKAVLRTKPRSKKKV</sequence>
<dbReference type="EMBL" id="CP010868">
    <property type="protein sequence ID" value="AJM92381.1"/>
    <property type="molecule type" value="Genomic_DNA"/>
</dbReference>
<organism evidence="1 2">
    <name type="scientific">Nitrosopumilus piranensis</name>
    <dbReference type="NCBI Taxonomy" id="1582439"/>
    <lineage>
        <taxon>Archaea</taxon>
        <taxon>Nitrososphaerota</taxon>
        <taxon>Nitrososphaeria</taxon>
        <taxon>Nitrosopumilales</taxon>
        <taxon>Nitrosopumilaceae</taxon>
        <taxon>Nitrosopumilus</taxon>
    </lineage>
</organism>
<reference evidence="1 2" key="3">
    <citation type="journal article" date="2019" name="Int. J. Syst. Evol. Microbiol.">
        <title>Nitrosopumilus adriaticus sp. nov. and Nitrosopumilus piranensis sp. nov., two ammonia-oxidizing archaea from the Adriatic Sea and members of the class Nitrososphaeria.</title>
        <authorList>
            <person name="Bayer B."/>
            <person name="Vojvoda J."/>
            <person name="Reinthaler T."/>
            <person name="Reyes C."/>
            <person name="Pinto M."/>
            <person name="Herndl G.J."/>
        </authorList>
    </citation>
    <scope>NUCLEOTIDE SEQUENCE [LARGE SCALE GENOMIC DNA]</scope>
    <source>
        <strain evidence="1 2">D3C</strain>
    </source>
</reference>